<dbReference type="EMBL" id="CAJGYM010000002">
    <property type="protein sequence ID" value="CAD6185019.1"/>
    <property type="molecule type" value="Genomic_DNA"/>
</dbReference>
<reference evidence="1" key="1">
    <citation type="submission" date="2020-10" db="EMBL/GenBank/DDBJ databases">
        <authorList>
            <person name="Kikuchi T."/>
        </authorList>
    </citation>
    <scope>NUCLEOTIDE SEQUENCE</scope>
    <source>
        <strain evidence="1">NKZ352</strain>
    </source>
</reference>
<sequence>MWTDGASFFENLCTDMARSTRLCLLPLQLGHALQKKGTLAARVCHVGYSAFVVFETPPRFTEYNEPSGYTRLYVFSPRLFF</sequence>
<comment type="caution">
    <text evidence="1">The sequence shown here is derived from an EMBL/GenBank/DDBJ whole genome shotgun (WGS) entry which is preliminary data.</text>
</comment>
<evidence type="ECO:0000313" key="2">
    <source>
        <dbReference type="Proteomes" id="UP000835052"/>
    </source>
</evidence>
<name>A0A8S1GP44_9PELO</name>
<dbReference type="AlphaFoldDB" id="A0A8S1GP44"/>
<dbReference type="Proteomes" id="UP000835052">
    <property type="component" value="Unassembled WGS sequence"/>
</dbReference>
<proteinExistence type="predicted"/>
<accession>A0A8S1GP44</accession>
<gene>
    <name evidence="1" type="ORF">CAUJ_LOCUS938</name>
</gene>
<keyword evidence="2" id="KW-1185">Reference proteome</keyword>
<protein>
    <submittedName>
        <fullName evidence="1">Uncharacterized protein</fullName>
    </submittedName>
</protein>
<organism evidence="1 2">
    <name type="scientific">Caenorhabditis auriculariae</name>
    <dbReference type="NCBI Taxonomy" id="2777116"/>
    <lineage>
        <taxon>Eukaryota</taxon>
        <taxon>Metazoa</taxon>
        <taxon>Ecdysozoa</taxon>
        <taxon>Nematoda</taxon>
        <taxon>Chromadorea</taxon>
        <taxon>Rhabditida</taxon>
        <taxon>Rhabditina</taxon>
        <taxon>Rhabditomorpha</taxon>
        <taxon>Rhabditoidea</taxon>
        <taxon>Rhabditidae</taxon>
        <taxon>Peloderinae</taxon>
        <taxon>Caenorhabditis</taxon>
    </lineage>
</organism>
<evidence type="ECO:0000313" key="1">
    <source>
        <dbReference type="EMBL" id="CAD6185019.1"/>
    </source>
</evidence>